<feature type="coiled-coil region" evidence="1">
    <location>
        <begin position="4"/>
        <end position="68"/>
    </location>
</feature>
<evidence type="ECO:0000313" key="3">
    <source>
        <dbReference type="Proteomes" id="UP000050949"/>
    </source>
</evidence>
<dbReference type="PATRIC" id="fig|1122147.4.peg.473"/>
<comment type="caution">
    <text evidence="2">The sequence shown here is derived from an EMBL/GenBank/DDBJ whole genome shotgun (WGS) entry which is preliminary data.</text>
</comment>
<evidence type="ECO:0000256" key="1">
    <source>
        <dbReference type="SAM" id="Coils"/>
    </source>
</evidence>
<reference evidence="2 3" key="1">
    <citation type="journal article" date="2015" name="Genome Announc.">
        <title>Expanding the biotechnology potential of lactobacilli through comparative genomics of 213 strains and associated genera.</title>
        <authorList>
            <person name="Sun Z."/>
            <person name="Harris H.M."/>
            <person name="McCann A."/>
            <person name="Guo C."/>
            <person name="Argimon S."/>
            <person name="Zhang W."/>
            <person name="Yang X."/>
            <person name="Jeffery I.B."/>
            <person name="Cooney J.C."/>
            <person name="Kagawa T.F."/>
            <person name="Liu W."/>
            <person name="Song Y."/>
            <person name="Salvetti E."/>
            <person name="Wrobel A."/>
            <person name="Rasinkangas P."/>
            <person name="Parkhill J."/>
            <person name="Rea M.C."/>
            <person name="O'Sullivan O."/>
            <person name="Ritari J."/>
            <person name="Douillard F.P."/>
            <person name="Paul Ross R."/>
            <person name="Yang R."/>
            <person name="Briner A.E."/>
            <person name="Felis G.E."/>
            <person name="de Vos W.M."/>
            <person name="Barrangou R."/>
            <person name="Klaenhammer T.R."/>
            <person name="Caufield P.W."/>
            <person name="Cui Y."/>
            <person name="Zhang H."/>
            <person name="O'Toole P.W."/>
        </authorList>
    </citation>
    <scope>NUCLEOTIDE SEQUENCE [LARGE SCALE GENOMIC DNA]</scope>
    <source>
        <strain evidence="2 3">DSM 16991</strain>
    </source>
</reference>
<dbReference type="eggNOG" id="ENOG5031ITC">
    <property type="taxonomic scope" value="Bacteria"/>
</dbReference>
<dbReference type="EMBL" id="AZFW01000011">
    <property type="protein sequence ID" value="KRM29750.1"/>
    <property type="molecule type" value="Genomic_DNA"/>
</dbReference>
<proteinExistence type="predicted"/>
<evidence type="ECO:0000313" key="2">
    <source>
        <dbReference type="EMBL" id="KRM29750.1"/>
    </source>
</evidence>
<dbReference type="OrthoDB" id="2322427at2"/>
<keyword evidence="1" id="KW-0175">Coiled coil</keyword>
<dbReference type="RefSeq" id="WP_027828396.1">
    <property type="nucleotide sequence ID" value="NZ_AUEH01000018.1"/>
</dbReference>
<sequence length="70" mass="8087">MDQFDTLIEQLGQLNERARQLEDVDYITASYKGFSNEGLTLDEVKDQITEVHHQIATLERQLDDMSDDLS</sequence>
<protein>
    <submittedName>
        <fullName evidence="2">Uncharacterized protein</fullName>
    </submittedName>
</protein>
<accession>A0A0R1XRS6</accession>
<gene>
    <name evidence="2" type="ORF">FC91_GL000455</name>
</gene>
<name>A0A0R1XRS6_9LACO</name>
<dbReference type="Proteomes" id="UP000050949">
    <property type="component" value="Unassembled WGS sequence"/>
</dbReference>
<dbReference type="AlphaFoldDB" id="A0A0R1XRS6"/>
<organism evidence="2 3">
    <name type="scientific">Schleiferilactobacillus harbinensis DSM 16991</name>
    <dbReference type="NCBI Taxonomy" id="1122147"/>
    <lineage>
        <taxon>Bacteria</taxon>
        <taxon>Bacillati</taxon>
        <taxon>Bacillota</taxon>
        <taxon>Bacilli</taxon>
        <taxon>Lactobacillales</taxon>
        <taxon>Lactobacillaceae</taxon>
        <taxon>Schleiferilactobacillus</taxon>
    </lineage>
</organism>